<reference evidence="2 3" key="1">
    <citation type="submission" date="2019-02" db="EMBL/GenBank/DDBJ databases">
        <title>Kribbella capetownensis sp. nov. and Kribbella speibonae sp. nov., isolated from soil.</title>
        <authorList>
            <person name="Curtis S.M."/>
            <person name="Norton I."/>
            <person name="Everest G.J."/>
            <person name="Meyers P.R."/>
        </authorList>
    </citation>
    <scope>NUCLEOTIDE SEQUENCE [LARGE SCALE GENOMIC DNA]</scope>
    <source>
        <strain evidence="2 3">DSM 27082</strain>
    </source>
</reference>
<evidence type="ECO:0000313" key="3">
    <source>
        <dbReference type="Proteomes" id="UP000292695"/>
    </source>
</evidence>
<evidence type="ECO:0000313" key="2">
    <source>
        <dbReference type="EMBL" id="TCC39655.1"/>
    </source>
</evidence>
<name>A0A4R0JDB8_9ACTN</name>
<sequence length="106" mass="11134">MRTAENRAREGQRDTMFTNAPDPAPKGPVHSSVSEASLTGLKHDRLAAAAGRATLSPDLAKIADVARTPPLAPGQARIDDTSGVRNETSRFELGKGTGKGNSTPER</sequence>
<keyword evidence="3" id="KW-1185">Reference proteome</keyword>
<feature type="region of interest" description="Disordered" evidence="1">
    <location>
        <begin position="1"/>
        <end position="38"/>
    </location>
</feature>
<feature type="region of interest" description="Disordered" evidence="1">
    <location>
        <begin position="66"/>
        <end position="106"/>
    </location>
</feature>
<accession>A0A4R0JDB8</accession>
<feature type="compositionally biased region" description="Basic and acidic residues" evidence="1">
    <location>
        <begin position="77"/>
        <end position="93"/>
    </location>
</feature>
<protein>
    <submittedName>
        <fullName evidence="2">Uncharacterized protein</fullName>
    </submittedName>
</protein>
<dbReference type="AlphaFoldDB" id="A0A4R0JDB8"/>
<evidence type="ECO:0000256" key="1">
    <source>
        <dbReference type="SAM" id="MobiDB-lite"/>
    </source>
</evidence>
<comment type="caution">
    <text evidence="2">The sequence shown here is derived from an EMBL/GenBank/DDBJ whole genome shotgun (WGS) entry which is preliminary data.</text>
</comment>
<dbReference type="OrthoDB" id="3829414at2"/>
<organism evidence="2 3">
    <name type="scientific">Kribbella sindirgiensis</name>
    <dbReference type="NCBI Taxonomy" id="1124744"/>
    <lineage>
        <taxon>Bacteria</taxon>
        <taxon>Bacillati</taxon>
        <taxon>Actinomycetota</taxon>
        <taxon>Actinomycetes</taxon>
        <taxon>Propionibacteriales</taxon>
        <taxon>Kribbellaceae</taxon>
        <taxon>Kribbella</taxon>
    </lineage>
</organism>
<dbReference type="EMBL" id="SJKA01000002">
    <property type="protein sequence ID" value="TCC39655.1"/>
    <property type="molecule type" value="Genomic_DNA"/>
</dbReference>
<proteinExistence type="predicted"/>
<dbReference type="RefSeq" id="WP_131285758.1">
    <property type="nucleotide sequence ID" value="NZ_SJKA01000002.1"/>
</dbReference>
<feature type="compositionally biased region" description="Basic and acidic residues" evidence="1">
    <location>
        <begin position="1"/>
        <end position="13"/>
    </location>
</feature>
<dbReference type="Proteomes" id="UP000292695">
    <property type="component" value="Unassembled WGS sequence"/>
</dbReference>
<gene>
    <name evidence="2" type="ORF">E0H50_06970</name>
</gene>